<gene>
    <name evidence="1" type="ORF">GCM10010469_00160</name>
</gene>
<proteinExistence type="predicted"/>
<keyword evidence="2" id="KW-1185">Reference proteome</keyword>
<comment type="caution">
    <text evidence="1">The sequence shown here is derived from an EMBL/GenBank/DDBJ whole genome shotgun (WGS) entry which is preliminary data.</text>
</comment>
<evidence type="ECO:0000313" key="2">
    <source>
        <dbReference type="Proteomes" id="UP001500728"/>
    </source>
</evidence>
<dbReference type="EMBL" id="BAAAUW010000001">
    <property type="protein sequence ID" value="GAA3245199.1"/>
    <property type="molecule type" value="Genomic_DNA"/>
</dbReference>
<name>A0ABP6QPK8_9ACTN</name>
<dbReference type="Proteomes" id="UP001500728">
    <property type="component" value="Unassembled WGS sequence"/>
</dbReference>
<organism evidence="1 2">
    <name type="scientific">Streptomyces labedae</name>
    <dbReference type="NCBI Taxonomy" id="285569"/>
    <lineage>
        <taxon>Bacteria</taxon>
        <taxon>Bacillati</taxon>
        <taxon>Actinomycetota</taxon>
        <taxon>Actinomycetes</taxon>
        <taxon>Kitasatosporales</taxon>
        <taxon>Streptomycetaceae</taxon>
        <taxon>Streptomyces</taxon>
    </lineage>
</organism>
<evidence type="ECO:0008006" key="3">
    <source>
        <dbReference type="Google" id="ProtNLM"/>
    </source>
</evidence>
<protein>
    <recommendedName>
        <fullName evidence="3">STAS domain-containing protein</fullName>
    </recommendedName>
</protein>
<sequence length="112" mass="11870">MHQAPDIAGRAELAGRLEGLVHAHEPALVLIVLAEYAADGPTTSVVLRVHRTCRDLGIRLSVASTSAPVRRLLEAHADTAGTHLVIHARADTAVTAAARYGDLSESRRPRPG</sequence>
<evidence type="ECO:0000313" key="1">
    <source>
        <dbReference type="EMBL" id="GAA3245199.1"/>
    </source>
</evidence>
<accession>A0ABP6QPK8</accession>
<reference evidence="2" key="1">
    <citation type="journal article" date="2019" name="Int. J. Syst. Evol. Microbiol.">
        <title>The Global Catalogue of Microorganisms (GCM) 10K type strain sequencing project: providing services to taxonomists for standard genome sequencing and annotation.</title>
        <authorList>
            <consortium name="The Broad Institute Genomics Platform"/>
            <consortium name="The Broad Institute Genome Sequencing Center for Infectious Disease"/>
            <person name="Wu L."/>
            <person name="Ma J."/>
        </authorList>
    </citation>
    <scope>NUCLEOTIDE SEQUENCE [LARGE SCALE GENOMIC DNA]</scope>
    <source>
        <strain evidence="2">JCM 9381</strain>
    </source>
</reference>